<evidence type="ECO:0000256" key="6">
    <source>
        <dbReference type="ARBA" id="ARBA00022842"/>
    </source>
</evidence>
<protein>
    <recommendedName>
        <fullName evidence="11">1-deoxy-D-xylulose-5-phosphate synthase</fullName>
        <ecNumber evidence="11">2.2.1.7</ecNumber>
    </recommendedName>
    <alternativeName>
        <fullName evidence="11">1-deoxyxylulose-5-phosphate synthase</fullName>
        <shortName evidence="11">DXP synthase</shortName>
        <shortName evidence="11">DXPS</shortName>
    </alternativeName>
</protein>
<feature type="binding site" evidence="11">
    <location>
        <begin position="146"/>
        <end position="147"/>
    </location>
    <ligand>
        <name>thiamine diphosphate</name>
        <dbReference type="ChEBI" id="CHEBI:58937"/>
    </ligand>
</feature>
<dbReference type="OrthoDB" id="9803371at2"/>
<dbReference type="EMBL" id="SMAA01000007">
    <property type="protein sequence ID" value="TCS79282.1"/>
    <property type="molecule type" value="Genomic_DNA"/>
</dbReference>
<keyword evidence="8 11" id="KW-0786">Thiamine pyrophosphate</keyword>
<dbReference type="InterPro" id="IPR029061">
    <property type="entry name" value="THDP-binding"/>
</dbReference>
<dbReference type="InterPro" id="IPR009014">
    <property type="entry name" value="Transketo_C/PFOR_II"/>
</dbReference>
<dbReference type="GO" id="GO:0016114">
    <property type="term" value="P:terpenoid biosynthetic process"/>
    <property type="evidence" value="ECO:0007669"/>
    <property type="project" value="UniProtKB-UniRule"/>
</dbReference>
<feature type="binding site" evidence="11">
    <location>
        <position position="145"/>
    </location>
    <ligand>
        <name>Mg(2+)</name>
        <dbReference type="ChEBI" id="CHEBI:18420"/>
    </ligand>
</feature>
<evidence type="ECO:0000256" key="2">
    <source>
        <dbReference type="ARBA" id="ARBA00011081"/>
    </source>
</evidence>
<comment type="subunit">
    <text evidence="3 11">Homodimer.</text>
</comment>
<dbReference type="SUPFAM" id="SSF52518">
    <property type="entry name" value="Thiamin diphosphate-binding fold (THDP-binding)"/>
    <property type="match status" value="2"/>
</dbReference>
<evidence type="ECO:0000256" key="3">
    <source>
        <dbReference type="ARBA" id="ARBA00011738"/>
    </source>
</evidence>
<evidence type="ECO:0000313" key="13">
    <source>
        <dbReference type="EMBL" id="TCS79282.1"/>
    </source>
</evidence>
<accession>A0A4V2URX9</accession>
<evidence type="ECO:0000256" key="9">
    <source>
        <dbReference type="ARBA" id="ARBA00023229"/>
    </source>
</evidence>
<feature type="binding site" evidence="11">
    <location>
        <position position="367"/>
    </location>
    <ligand>
        <name>thiamine diphosphate</name>
        <dbReference type="ChEBI" id="CHEBI:58937"/>
    </ligand>
</feature>
<organism evidence="13 14">
    <name type="scientific">Pectinatus cerevisiiphilus</name>
    <dbReference type="NCBI Taxonomy" id="86956"/>
    <lineage>
        <taxon>Bacteria</taxon>
        <taxon>Bacillati</taxon>
        <taxon>Bacillota</taxon>
        <taxon>Negativicutes</taxon>
        <taxon>Selenomonadales</taxon>
        <taxon>Selenomonadaceae</taxon>
        <taxon>Pectinatus</taxon>
    </lineage>
</organism>
<keyword evidence="9 11" id="KW-0414">Isoprene biosynthesis</keyword>
<comment type="function">
    <text evidence="10 11">Catalyzes the acyloin condensation reaction between C atoms 2 and 3 of pyruvate and glyceraldehyde 3-phosphate to yield 1-deoxy-D-xylulose-5-phosphate (DXP).</text>
</comment>
<evidence type="ECO:0000313" key="14">
    <source>
        <dbReference type="Proteomes" id="UP000295188"/>
    </source>
</evidence>
<dbReference type="AlphaFoldDB" id="A0A4V2URX9"/>
<proteinExistence type="inferred from homology"/>
<feature type="binding site" evidence="11">
    <location>
        <position position="174"/>
    </location>
    <ligand>
        <name>Mg(2+)</name>
        <dbReference type="ChEBI" id="CHEBI:18420"/>
    </ligand>
</feature>
<dbReference type="GO" id="GO:0009228">
    <property type="term" value="P:thiamine biosynthetic process"/>
    <property type="evidence" value="ECO:0007669"/>
    <property type="project" value="UniProtKB-UniRule"/>
</dbReference>
<dbReference type="FunFam" id="3.40.50.970:FF:000005">
    <property type="entry name" value="1-deoxy-D-xylulose-5-phosphate synthase"/>
    <property type="match status" value="1"/>
</dbReference>
<keyword evidence="7 11" id="KW-0784">Thiamine biosynthesis</keyword>
<evidence type="ECO:0000259" key="12">
    <source>
        <dbReference type="SMART" id="SM00861"/>
    </source>
</evidence>
<dbReference type="HAMAP" id="MF_00315">
    <property type="entry name" value="DXP_synth"/>
    <property type="match status" value="1"/>
</dbReference>
<dbReference type="EC" id="2.2.1.7" evidence="11"/>
<dbReference type="GO" id="GO:0008661">
    <property type="term" value="F:1-deoxy-D-xylulose-5-phosphate synthase activity"/>
    <property type="evidence" value="ECO:0007669"/>
    <property type="project" value="UniProtKB-UniRule"/>
</dbReference>
<dbReference type="CDD" id="cd02007">
    <property type="entry name" value="TPP_DXS"/>
    <property type="match status" value="1"/>
</dbReference>
<dbReference type="PROSITE" id="PS00802">
    <property type="entry name" value="TRANSKETOLASE_2"/>
    <property type="match status" value="1"/>
</dbReference>
<dbReference type="GO" id="GO:0005829">
    <property type="term" value="C:cytosol"/>
    <property type="evidence" value="ECO:0007669"/>
    <property type="project" value="TreeGrafter"/>
</dbReference>
<evidence type="ECO:0000256" key="8">
    <source>
        <dbReference type="ARBA" id="ARBA00023052"/>
    </source>
</evidence>
<keyword evidence="14" id="KW-1185">Reference proteome</keyword>
<evidence type="ECO:0000256" key="11">
    <source>
        <dbReference type="HAMAP-Rule" id="MF_00315"/>
    </source>
</evidence>
<dbReference type="RefSeq" id="WP_132548996.1">
    <property type="nucleotide sequence ID" value="NZ_SMAA01000007.1"/>
</dbReference>
<comment type="pathway">
    <text evidence="1 11">Metabolic intermediate biosynthesis; 1-deoxy-D-xylulose 5-phosphate biosynthesis; 1-deoxy-D-xylulose 5-phosphate from D-glyceraldehyde 3-phosphate and pyruvate: step 1/1.</text>
</comment>
<dbReference type="Pfam" id="PF13292">
    <property type="entry name" value="DXP_synthase_N"/>
    <property type="match status" value="1"/>
</dbReference>
<dbReference type="Pfam" id="PF02779">
    <property type="entry name" value="Transket_pyr"/>
    <property type="match status" value="1"/>
</dbReference>
<dbReference type="NCBIfam" id="NF003933">
    <property type="entry name" value="PRK05444.2-2"/>
    <property type="match status" value="1"/>
</dbReference>
<dbReference type="GO" id="GO:0019288">
    <property type="term" value="P:isopentenyl diphosphate biosynthetic process, methylerythritol 4-phosphate pathway"/>
    <property type="evidence" value="ECO:0007669"/>
    <property type="project" value="TreeGrafter"/>
</dbReference>
<reference evidence="13 14" key="1">
    <citation type="submission" date="2019-03" db="EMBL/GenBank/DDBJ databases">
        <title>Genomic Encyclopedia of Type Strains, Phase IV (KMG-IV): sequencing the most valuable type-strain genomes for metagenomic binning, comparative biology and taxonomic classification.</title>
        <authorList>
            <person name="Goeker M."/>
        </authorList>
    </citation>
    <scope>NUCLEOTIDE SEQUENCE [LARGE SCALE GENOMIC DNA]</scope>
    <source>
        <strain evidence="13 14">DSM 20467</strain>
    </source>
</reference>
<dbReference type="Proteomes" id="UP000295188">
    <property type="component" value="Unassembled WGS sequence"/>
</dbReference>
<dbReference type="Gene3D" id="3.40.50.970">
    <property type="match status" value="2"/>
</dbReference>
<dbReference type="GO" id="GO:0000287">
    <property type="term" value="F:magnesium ion binding"/>
    <property type="evidence" value="ECO:0007669"/>
    <property type="project" value="UniProtKB-UniRule"/>
</dbReference>
<dbReference type="Gene3D" id="3.40.50.920">
    <property type="match status" value="1"/>
</dbReference>
<sequence>MNILKNIKRTSDLKLLLPNQLTQLAEEIRRLIIGVTSANGGHLASSLGVVELTIALYKVFNFPIDKLVWDVGHQAYAHKILTGRRDKFYTLRKSGGLAGFPKRTESIYDAFGTGHASTSISAALGMAAARDIDNEDYKVIAVIGDGALTGGEAFEALNNVGALKKDMLIILNDNEMSIAKNVGALSSYLSQIRTAPEYTKAKKNLGNFLHHLPKLGDTVYKTAGMLKDSIKNAFIAGGLFEEMGISYIGPVDGNNLFELINVLQRVENIRGPVLLHIFTKKGKGYIPAENKPDKFHGIGRFDIQTGESLSSPTTVPTYTQVFSKTLLEMARTDKDIVAITAAMPGGTGLTPFAQQYPKRFFDVGIAEEHAITMAAGLAAAGKKPVVALYSTFAQRGYDQILHDICLQKLPVTLCLDRAGIVGEDGPTHHGVFDYSFLRHIPNIMIMAPKDENELQRMMYTALAGKAPVVLRYPRGQAYGVQMDKEPQPIAIAKAEILETKGEIAIVAIGTMVYPAVEAAKKLAAEGIFCSVVNARFVKPLDKNLLLKLAATKKFILTVEENVLAGGFGSAVLELLCQNGALQCAVKCMGLPDQFIPQGSRKELLQMNNLTAEGIASFIKENIEINKINPTGAL</sequence>
<dbReference type="GO" id="GO:0030976">
    <property type="term" value="F:thiamine pyrophosphate binding"/>
    <property type="evidence" value="ECO:0007669"/>
    <property type="project" value="UniProtKB-UniRule"/>
</dbReference>
<dbReference type="CDD" id="cd07033">
    <property type="entry name" value="TPP_PYR_DXS_TK_like"/>
    <property type="match status" value="1"/>
</dbReference>
<dbReference type="PANTHER" id="PTHR43322">
    <property type="entry name" value="1-D-DEOXYXYLULOSE 5-PHOSPHATE SYNTHASE-RELATED"/>
    <property type="match status" value="1"/>
</dbReference>
<comment type="cofactor">
    <cofactor evidence="11">
        <name>thiamine diphosphate</name>
        <dbReference type="ChEBI" id="CHEBI:58937"/>
    </cofactor>
    <text evidence="11">Binds 1 thiamine pyrophosphate per subunit.</text>
</comment>
<gene>
    <name evidence="11" type="primary">dxs</name>
    <name evidence="13" type="ORF">EDC37_10748</name>
</gene>
<comment type="catalytic activity">
    <reaction evidence="11">
        <text>D-glyceraldehyde 3-phosphate + pyruvate + H(+) = 1-deoxy-D-xylulose 5-phosphate + CO2</text>
        <dbReference type="Rhea" id="RHEA:12605"/>
        <dbReference type="ChEBI" id="CHEBI:15361"/>
        <dbReference type="ChEBI" id="CHEBI:15378"/>
        <dbReference type="ChEBI" id="CHEBI:16526"/>
        <dbReference type="ChEBI" id="CHEBI:57792"/>
        <dbReference type="ChEBI" id="CHEBI:59776"/>
        <dbReference type="EC" id="2.2.1.7"/>
    </reaction>
</comment>
<feature type="binding site" evidence="11">
    <location>
        <position position="174"/>
    </location>
    <ligand>
        <name>thiamine diphosphate</name>
        <dbReference type="ChEBI" id="CHEBI:58937"/>
    </ligand>
</feature>
<dbReference type="InterPro" id="IPR020826">
    <property type="entry name" value="Transketolase_BS"/>
</dbReference>
<dbReference type="InterPro" id="IPR005475">
    <property type="entry name" value="Transketolase-like_Pyr-bd"/>
</dbReference>
<keyword evidence="5 11" id="KW-0479">Metal-binding</keyword>
<dbReference type="FunFam" id="3.40.50.920:FF:000002">
    <property type="entry name" value="1-deoxy-D-xylulose-5-phosphate synthase"/>
    <property type="match status" value="1"/>
</dbReference>
<dbReference type="PANTHER" id="PTHR43322:SF5">
    <property type="entry name" value="1-DEOXY-D-XYLULOSE-5-PHOSPHATE SYNTHASE, CHLOROPLASTIC"/>
    <property type="match status" value="1"/>
</dbReference>
<comment type="similarity">
    <text evidence="2 11">Belongs to the transketolase family. DXPS subfamily.</text>
</comment>
<dbReference type="SMART" id="SM00861">
    <property type="entry name" value="Transket_pyr"/>
    <property type="match status" value="1"/>
</dbReference>
<dbReference type="NCBIfam" id="TIGR00204">
    <property type="entry name" value="dxs"/>
    <property type="match status" value="1"/>
</dbReference>
<name>A0A4V2URX9_9FIRM</name>
<dbReference type="SUPFAM" id="SSF52922">
    <property type="entry name" value="TK C-terminal domain-like"/>
    <property type="match status" value="1"/>
</dbReference>
<feature type="binding site" evidence="11">
    <location>
        <begin position="114"/>
        <end position="116"/>
    </location>
    <ligand>
        <name>thiamine diphosphate</name>
        <dbReference type="ChEBI" id="CHEBI:58937"/>
    </ligand>
</feature>
<dbReference type="InterPro" id="IPR005477">
    <property type="entry name" value="Dxylulose-5-P_synthase"/>
</dbReference>
<evidence type="ECO:0000256" key="10">
    <source>
        <dbReference type="ARBA" id="ARBA00055605"/>
    </source>
</evidence>
<dbReference type="Pfam" id="PF02780">
    <property type="entry name" value="Transketolase_C"/>
    <property type="match status" value="1"/>
</dbReference>
<evidence type="ECO:0000256" key="5">
    <source>
        <dbReference type="ARBA" id="ARBA00022723"/>
    </source>
</evidence>
<keyword evidence="4 11" id="KW-0808">Transferase</keyword>
<dbReference type="InterPro" id="IPR033248">
    <property type="entry name" value="Transketolase_C"/>
</dbReference>
<feature type="binding site" evidence="11">
    <location>
        <position position="73"/>
    </location>
    <ligand>
        <name>thiamine diphosphate</name>
        <dbReference type="ChEBI" id="CHEBI:58937"/>
    </ligand>
</feature>
<feature type="binding site" evidence="11">
    <location>
        <position position="285"/>
    </location>
    <ligand>
        <name>thiamine diphosphate</name>
        <dbReference type="ChEBI" id="CHEBI:58937"/>
    </ligand>
</feature>
<evidence type="ECO:0000256" key="4">
    <source>
        <dbReference type="ARBA" id="ARBA00022679"/>
    </source>
</evidence>
<evidence type="ECO:0000256" key="7">
    <source>
        <dbReference type="ARBA" id="ARBA00022977"/>
    </source>
</evidence>
<comment type="cofactor">
    <cofactor evidence="11">
        <name>Mg(2+)</name>
        <dbReference type="ChEBI" id="CHEBI:18420"/>
    </cofactor>
    <text evidence="11">Binds 1 Mg(2+) ion per subunit.</text>
</comment>
<keyword evidence="6 11" id="KW-0460">Magnesium</keyword>
<dbReference type="UniPathway" id="UPA00064">
    <property type="reaction ID" value="UER00091"/>
</dbReference>
<evidence type="ECO:0000256" key="1">
    <source>
        <dbReference type="ARBA" id="ARBA00004980"/>
    </source>
</evidence>
<comment type="caution">
    <text evidence="13">The sequence shown here is derived from an EMBL/GenBank/DDBJ whole genome shotgun (WGS) entry which is preliminary data.</text>
</comment>
<feature type="domain" description="Transketolase-like pyrimidine-binding" evidence="12">
    <location>
        <begin position="316"/>
        <end position="480"/>
    </location>
</feature>